<sequence>MENKVINFKKIIDSRGSLVAIEENKNIPFSIKRVYYIFDTKGEEPRGFHAHKKLEQVLVCLNGSCRVILDDGNIIQEITLDSPAVGLYVGPAVWHEMHDFSSDCVMMVLASDYYDETDYIRQYDNFKKYIAKINLEKEG</sequence>
<dbReference type="KEGG" id="ag:AAS55720"/>
<dbReference type="OrthoDB" id="9795513at2"/>
<proteinExistence type="predicted"/>
<evidence type="ECO:0000259" key="1">
    <source>
        <dbReference type="Pfam" id="PF05523"/>
    </source>
</evidence>
<reference evidence="2 3" key="1">
    <citation type="submission" date="2016-10" db="EMBL/GenBank/DDBJ databases">
        <authorList>
            <person name="de Groot N.N."/>
        </authorList>
    </citation>
    <scope>NUCLEOTIDE SEQUENCE [LARGE SCALE GENOMIC DNA]</scope>
    <source>
        <strain evidence="2 3">L 420-91</strain>
    </source>
</reference>
<dbReference type="AlphaFoldDB" id="A0A1G8DM38"/>
<dbReference type="SMR" id="A0A1G8DM38"/>
<dbReference type="Pfam" id="PF05523">
    <property type="entry name" value="FdtA"/>
    <property type="match status" value="1"/>
</dbReference>
<dbReference type="InterPro" id="IPR008894">
    <property type="entry name" value="QdtA_cupin_dom"/>
</dbReference>
<dbReference type="Proteomes" id="UP000198956">
    <property type="component" value="Unassembled WGS sequence"/>
</dbReference>
<name>A0A1G8DM38_ANETH</name>
<evidence type="ECO:0000313" key="3">
    <source>
        <dbReference type="Proteomes" id="UP000198956"/>
    </source>
</evidence>
<dbReference type="Gene3D" id="2.60.120.10">
    <property type="entry name" value="Jelly Rolls"/>
    <property type="match status" value="1"/>
</dbReference>
<dbReference type="SUPFAM" id="SSF51182">
    <property type="entry name" value="RmlC-like cupins"/>
    <property type="match status" value="1"/>
</dbReference>
<dbReference type="EMBL" id="FNDE01000034">
    <property type="protein sequence ID" value="SDH58773.1"/>
    <property type="molecule type" value="Genomic_DNA"/>
</dbReference>
<organism evidence="2 3">
    <name type="scientific">Aneurinibacillus thermoaerophilus</name>
    <dbReference type="NCBI Taxonomy" id="143495"/>
    <lineage>
        <taxon>Bacteria</taxon>
        <taxon>Bacillati</taxon>
        <taxon>Bacillota</taxon>
        <taxon>Bacilli</taxon>
        <taxon>Bacillales</taxon>
        <taxon>Paenibacillaceae</taxon>
        <taxon>Aneurinibacillus group</taxon>
        <taxon>Aneurinibacillus</taxon>
    </lineage>
</organism>
<gene>
    <name evidence="2" type="ORF">SAMN04489735_103437</name>
</gene>
<dbReference type="InterPro" id="IPR014710">
    <property type="entry name" value="RmlC-like_jellyroll"/>
</dbReference>
<accession>A0A1G8DM38</accession>
<evidence type="ECO:0000313" key="2">
    <source>
        <dbReference type="EMBL" id="SDH58773.1"/>
    </source>
</evidence>
<protein>
    <submittedName>
        <fullName evidence="2">dTDP-4-dehydrorhamnose 3,5-epimerase</fullName>
    </submittedName>
</protein>
<dbReference type="InterPro" id="IPR011051">
    <property type="entry name" value="RmlC_Cupin_sf"/>
</dbReference>
<dbReference type="CDD" id="cd20292">
    <property type="entry name" value="cupin_QdtA-like"/>
    <property type="match status" value="1"/>
</dbReference>
<dbReference type="RefSeq" id="WP_091261033.1">
    <property type="nucleotide sequence ID" value="NZ_FNDE01000034.1"/>
</dbReference>
<feature type="domain" description="Sugar 3,4-ketoisomerase QdtA cupin" evidence="1">
    <location>
        <begin position="2"/>
        <end position="130"/>
    </location>
</feature>